<comment type="pathway">
    <text evidence="2">Protein modification; protein ubiquitination.</text>
</comment>
<dbReference type="AlphaFoldDB" id="A0A9Q0S8R8"/>
<dbReference type="PANTHER" id="PTHR13123:SF7">
    <property type="entry name" value="LD30288P"/>
    <property type="match status" value="1"/>
</dbReference>
<dbReference type="PANTHER" id="PTHR13123">
    <property type="entry name" value="LD30288P"/>
    <property type="match status" value="1"/>
</dbReference>
<name>A0A9Q0S8R8_9DIPT</name>
<dbReference type="GO" id="GO:0005634">
    <property type="term" value="C:nucleus"/>
    <property type="evidence" value="ECO:0007669"/>
    <property type="project" value="UniProtKB-SubCell"/>
</dbReference>
<dbReference type="SUPFAM" id="SSF81383">
    <property type="entry name" value="F-box domain"/>
    <property type="match status" value="1"/>
</dbReference>
<keyword evidence="6" id="KW-1185">Reference proteome</keyword>
<dbReference type="InterPro" id="IPR036047">
    <property type="entry name" value="F-box-like_dom_sf"/>
</dbReference>
<dbReference type="Proteomes" id="UP001151699">
    <property type="component" value="Chromosome A"/>
</dbReference>
<evidence type="ECO:0000256" key="4">
    <source>
        <dbReference type="ARBA" id="ARBA00023242"/>
    </source>
</evidence>
<protein>
    <submittedName>
        <fullName evidence="5">F-box only protein 32</fullName>
    </submittedName>
</protein>
<comment type="caution">
    <text evidence="5">The sequence shown here is derived from an EMBL/GenBank/DDBJ whole genome shotgun (WGS) entry which is preliminary data.</text>
</comment>
<sequence>MPFISKDWRSPGEAWVKTEDGWEKLKVLECGKRKRCSSECSNSSEICDSENWASSTDITETEVPPHCHITIRCTREIAGFNGLGEAVKRLDFRSSVRDRRRFQYICALLRLLVAGKGIASLPGSAQRLLLQMLEEVASHVCEQQQNINILRGLAMQLQKIVRQENQKCWGKPLGSQSLWNGHVQTIKRIQDMASHVTINEPGPEVRPKLHELPEECIREIILRISDYHDLESSSAAWSLMAALVSEQRVWRELAQFHFTQEQIDLIVVKKFSNVERKDYQKIFHELRRKYGIRDDHQYAEVLVLCRFCCCLFWPSAGHPCIADQSPDFRARLKGTGTEIDAQPVPPAQFLKYFSL</sequence>
<accession>A0A9Q0S8R8</accession>
<evidence type="ECO:0000256" key="3">
    <source>
        <dbReference type="ARBA" id="ARBA00022786"/>
    </source>
</evidence>
<dbReference type="GO" id="GO:0016567">
    <property type="term" value="P:protein ubiquitination"/>
    <property type="evidence" value="ECO:0007669"/>
    <property type="project" value="TreeGrafter"/>
</dbReference>
<dbReference type="GO" id="GO:0005737">
    <property type="term" value="C:cytoplasm"/>
    <property type="evidence" value="ECO:0007669"/>
    <property type="project" value="TreeGrafter"/>
</dbReference>
<dbReference type="GO" id="GO:0019005">
    <property type="term" value="C:SCF ubiquitin ligase complex"/>
    <property type="evidence" value="ECO:0007669"/>
    <property type="project" value="TreeGrafter"/>
</dbReference>
<evidence type="ECO:0000256" key="2">
    <source>
        <dbReference type="ARBA" id="ARBA00004906"/>
    </source>
</evidence>
<dbReference type="InterPro" id="IPR040394">
    <property type="entry name" value="FBX25/32"/>
</dbReference>
<organism evidence="5 6">
    <name type="scientific">Pseudolycoriella hygida</name>
    <dbReference type="NCBI Taxonomy" id="35572"/>
    <lineage>
        <taxon>Eukaryota</taxon>
        <taxon>Metazoa</taxon>
        <taxon>Ecdysozoa</taxon>
        <taxon>Arthropoda</taxon>
        <taxon>Hexapoda</taxon>
        <taxon>Insecta</taxon>
        <taxon>Pterygota</taxon>
        <taxon>Neoptera</taxon>
        <taxon>Endopterygota</taxon>
        <taxon>Diptera</taxon>
        <taxon>Nematocera</taxon>
        <taxon>Sciaroidea</taxon>
        <taxon>Sciaridae</taxon>
        <taxon>Pseudolycoriella</taxon>
    </lineage>
</organism>
<reference evidence="5" key="1">
    <citation type="submission" date="2022-07" db="EMBL/GenBank/DDBJ databases">
        <authorList>
            <person name="Trinca V."/>
            <person name="Uliana J.V.C."/>
            <person name="Torres T.T."/>
            <person name="Ward R.J."/>
            <person name="Monesi N."/>
        </authorList>
    </citation>
    <scope>NUCLEOTIDE SEQUENCE</scope>
    <source>
        <strain evidence="5">HSMRA1968</strain>
        <tissue evidence="5">Whole embryos</tissue>
    </source>
</reference>
<evidence type="ECO:0000313" key="5">
    <source>
        <dbReference type="EMBL" id="KAJ6647600.1"/>
    </source>
</evidence>
<dbReference type="EMBL" id="WJQU01000001">
    <property type="protein sequence ID" value="KAJ6647600.1"/>
    <property type="molecule type" value="Genomic_DNA"/>
</dbReference>
<comment type="subcellular location">
    <subcellularLocation>
        <location evidence="1">Nucleus</location>
    </subcellularLocation>
</comment>
<keyword evidence="3" id="KW-0833">Ubl conjugation pathway</keyword>
<gene>
    <name evidence="5" type="primary">FBXO32</name>
    <name evidence="5" type="ORF">Bhyg_02823</name>
</gene>
<proteinExistence type="predicted"/>
<evidence type="ECO:0000256" key="1">
    <source>
        <dbReference type="ARBA" id="ARBA00004123"/>
    </source>
</evidence>
<dbReference type="OrthoDB" id="9991467at2759"/>
<keyword evidence="4" id="KW-0539">Nucleus</keyword>
<evidence type="ECO:0000313" key="6">
    <source>
        <dbReference type="Proteomes" id="UP001151699"/>
    </source>
</evidence>